<dbReference type="GO" id="GO:0033314">
    <property type="term" value="P:mitotic DNA replication checkpoint signaling"/>
    <property type="evidence" value="ECO:0007669"/>
    <property type="project" value="TreeGrafter"/>
</dbReference>
<protein>
    <recommendedName>
        <fullName evidence="2">AAA+ ATPase domain-containing protein</fullName>
    </recommendedName>
</protein>
<dbReference type="InterPro" id="IPR015163">
    <property type="entry name" value="Cdc6_C"/>
</dbReference>
<dbReference type="OrthoDB" id="1926878at2759"/>
<dbReference type="GO" id="GO:0005524">
    <property type="term" value="F:ATP binding"/>
    <property type="evidence" value="ECO:0007669"/>
    <property type="project" value="InterPro"/>
</dbReference>
<dbReference type="InterPro" id="IPR036388">
    <property type="entry name" value="WH-like_DNA-bd_sf"/>
</dbReference>
<evidence type="ECO:0000313" key="3">
    <source>
        <dbReference type="EMBL" id="ORX68182.1"/>
    </source>
</evidence>
<dbReference type="SMART" id="SM00382">
    <property type="entry name" value="AAA"/>
    <property type="match status" value="1"/>
</dbReference>
<keyword evidence="4" id="KW-1185">Reference proteome</keyword>
<dbReference type="GO" id="GO:0005634">
    <property type="term" value="C:nucleus"/>
    <property type="evidence" value="ECO:0007669"/>
    <property type="project" value="TreeGrafter"/>
</dbReference>
<evidence type="ECO:0000259" key="2">
    <source>
        <dbReference type="SMART" id="SM00382"/>
    </source>
</evidence>
<dbReference type="InterPro" id="IPR003593">
    <property type="entry name" value="AAA+_ATPase"/>
</dbReference>
<name>A0A1Y1W470_9FUNG</name>
<dbReference type="Pfam" id="PF09079">
    <property type="entry name" value="WHD_Cdc6"/>
    <property type="match status" value="1"/>
</dbReference>
<dbReference type="InterPro" id="IPR050311">
    <property type="entry name" value="ORC1/CDC6"/>
</dbReference>
<dbReference type="GO" id="GO:0003688">
    <property type="term" value="F:DNA replication origin binding"/>
    <property type="evidence" value="ECO:0007669"/>
    <property type="project" value="TreeGrafter"/>
</dbReference>
<sequence>MPFPALKSLVVHGIYPFSDDTLLRGSGDSLEFLDMCMSESDIDMFIEAGILDEGRFKALQTPVIDLSDGFNFNYSVLQSRVDSFAPTLRVLDIPGRRAALAEAPVSRQQQATSSLKDSFPVAKTTGKILIIGRSAEQSSIRAFLRDTVEQNRGGSLYISGNPGTGKTACLQSIMSQSKVKFTSVLVNCVPLTRPTQASPGDPLGALENHVLHNKRAFMVVLDEVDSLLGARQETRIWRWFGIANALDLTDRFLPRLQARNCEPVLLNFNPAGLSSVSGQEAEPIIQKAALELCARKVAATSGDLRKALDVTLMHIAKVLTNLNGSPIMQKLNALNFQQKLAKKQTASIAVTGVFSEYQAICTQLQIPAPVTRSEFLDLISMMETQGVLTIEAARGRRGARRVMSSTGAADDRSVRLAVDEIDVRRALTSTAALKPLF</sequence>
<feature type="domain" description="AAA+ ATPase" evidence="2">
    <location>
        <begin position="152"/>
        <end position="262"/>
    </location>
</feature>
<dbReference type="STRING" id="61395.A0A1Y1W470"/>
<reference evidence="3 4" key="1">
    <citation type="submission" date="2016-07" db="EMBL/GenBank/DDBJ databases">
        <title>Pervasive Adenine N6-methylation of Active Genes in Fungi.</title>
        <authorList>
            <consortium name="DOE Joint Genome Institute"/>
            <person name="Mondo S.J."/>
            <person name="Dannebaum R.O."/>
            <person name="Kuo R.C."/>
            <person name="Labutti K."/>
            <person name="Haridas S."/>
            <person name="Kuo A."/>
            <person name="Salamov A."/>
            <person name="Ahrendt S.R."/>
            <person name="Lipzen A."/>
            <person name="Sullivan W."/>
            <person name="Andreopoulos W.B."/>
            <person name="Clum A."/>
            <person name="Lindquist E."/>
            <person name="Daum C."/>
            <person name="Ramamoorthy G.K."/>
            <person name="Gryganskyi A."/>
            <person name="Culley D."/>
            <person name="Magnuson J.K."/>
            <person name="James T.Y."/>
            <person name="O'Malley M.A."/>
            <person name="Stajich J.E."/>
            <person name="Spatafora J.W."/>
            <person name="Visel A."/>
            <person name="Grigoriev I.V."/>
        </authorList>
    </citation>
    <scope>NUCLEOTIDE SEQUENCE [LARGE SCALE GENOMIC DNA]</scope>
    <source>
        <strain evidence="3 4">ATCC 12442</strain>
    </source>
</reference>
<dbReference type="CDD" id="cd00009">
    <property type="entry name" value="AAA"/>
    <property type="match status" value="1"/>
</dbReference>
<dbReference type="GO" id="GO:0006270">
    <property type="term" value="P:DNA replication initiation"/>
    <property type="evidence" value="ECO:0007669"/>
    <property type="project" value="TreeGrafter"/>
</dbReference>
<dbReference type="GeneID" id="63807122"/>
<dbReference type="GO" id="GO:0016887">
    <property type="term" value="F:ATP hydrolysis activity"/>
    <property type="evidence" value="ECO:0007669"/>
    <property type="project" value="InterPro"/>
</dbReference>
<dbReference type="PANTHER" id="PTHR10763">
    <property type="entry name" value="CELL DIVISION CONTROL PROTEIN 6-RELATED"/>
    <property type="match status" value="1"/>
</dbReference>
<proteinExistence type="predicted"/>
<dbReference type="Pfam" id="PF00004">
    <property type="entry name" value="AAA"/>
    <property type="match status" value="1"/>
</dbReference>
<dbReference type="AlphaFoldDB" id="A0A1Y1W470"/>
<evidence type="ECO:0000313" key="4">
    <source>
        <dbReference type="Proteomes" id="UP000193922"/>
    </source>
</evidence>
<dbReference type="EMBL" id="MCFD01000010">
    <property type="protein sequence ID" value="ORX68182.1"/>
    <property type="molecule type" value="Genomic_DNA"/>
</dbReference>
<accession>A0A1Y1W470</accession>
<dbReference type="Gene3D" id="1.10.10.10">
    <property type="entry name" value="Winged helix-like DNA-binding domain superfamily/Winged helix DNA-binding domain"/>
    <property type="match status" value="1"/>
</dbReference>
<dbReference type="RefSeq" id="XP_040741996.1">
    <property type="nucleotide sequence ID" value="XM_040890474.1"/>
</dbReference>
<comment type="caution">
    <text evidence="3">The sequence shown here is derived from an EMBL/GenBank/DDBJ whole genome shotgun (WGS) entry which is preliminary data.</text>
</comment>
<organism evidence="3 4">
    <name type="scientific">Linderina pennispora</name>
    <dbReference type="NCBI Taxonomy" id="61395"/>
    <lineage>
        <taxon>Eukaryota</taxon>
        <taxon>Fungi</taxon>
        <taxon>Fungi incertae sedis</taxon>
        <taxon>Zoopagomycota</taxon>
        <taxon>Kickxellomycotina</taxon>
        <taxon>Kickxellomycetes</taxon>
        <taxon>Kickxellales</taxon>
        <taxon>Kickxellaceae</taxon>
        <taxon>Linderina</taxon>
    </lineage>
</organism>
<dbReference type="InterPro" id="IPR027417">
    <property type="entry name" value="P-loop_NTPase"/>
</dbReference>
<keyword evidence="1" id="KW-0235">DNA replication</keyword>
<dbReference type="Gene3D" id="3.40.50.300">
    <property type="entry name" value="P-loop containing nucleotide triphosphate hydrolases"/>
    <property type="match status" value="2"/>
</dbReference>
<evidence type="ECO:0000256" key="1">
    <source>
        <dbReference type="ARBA" id="ARBA00022705"/>
    </source>
</evidence>
<dbReference type="SUPFAM" id="SSF52540">
    <property type="entry name" value="P-loop containing nucleoside triphosphate hydrolases"/>
    <property type="match status" value="1"/>
</dbReference>
<gene>
    <name evidence="3" type="ORF">DL89DRAFT_294111</name>
</gene>
<dbReference type="InterPro" id="IPR003959">
    <property type="entry name" value="ATPase_AAA_core"/>
</dbReference>
<dbReference type="PANTHER" id="PTHR10763:SF26">
    <property type="entry name" value="CELL DIVISION CONTROL PROTEIN 6 HOMOLOG"/>
    <property type="match status" value="1"/>
</dbReference>
<dbReference type="Gene3D" id="1.10.8.60">
    <property type="match status" value="1"/>
</dbReference>
<dbReference type="Proteomes" id="UP000193922">
    <property type="component" value="Unassembled WGS sequence"/>
</dbReference>